<dbReference type="RefSeq" id="WP_160720043.1">
    <property type="nucleotide sequence ID" value="NZ_SUMG01000005.1"/>
</dbReference>
<comment type="cofactor">
    <cofactor evidence="3">
        <name>[4Fe-4S] cluster</name>
        <dbReference type="ChEBI" id="CHEBI:49883"/>
    </cofactor>
</comment>
<dbReference type="AlphaFoldDB" id="A0AA44BDI7"/>
<evidence type="ECO:0000256" key="7">
    <source>
        <dbReference type="ARBA" id="ARBA00023004"/>
    </source>
</evidence>
<reference evidence="12 13" key="1">
    <citation type="submission" date="2019-04" db="EMBL/GenBank/DDBJ databases">
        <title>Isachenkonia alkalipeptolytica gen. nov. sp. nov. a new anaerobic, alkiliphilic organothrophic bacterium capable to reduce synthesized ferrihydrite isolated from a soda lake.</title>
        <authorList>
            <person name="Toshchakov S.V."/>
            <person name="Zavarzina D.G."/>
            <person name="Zhilina T.N."/>
            <person name="Kostrikina N.A."/>
            <person name="Kublanov I.V."/>
        </authorList>
    </citation>
    <scope>NUCLEOTIDE SEQUENCE [LARGE SCALE GENOMIC DNA]</scope>
    <source>
        <strain evidence="12 13">Z-1701</strain>
    </source>
</reference>
<dbReference type="InterPro" id="IPR051457">
    <property type="entry name" value="2-oxoacid:Fd_oxidoreductase"/>
</dbReference>
<gene>
    <name evidence="12" type="ORF">ISALK_05685</name>
</gene>
<dbReference type="GO" id="GO:0030976">
    <property type="term" value="F:thiamine pyrophosphate binding"/>
    <property type="evidence" value="ECO:0007669"/>
    <property type="project" value="InterPro"/>
</dbReference>
<evidence type="ECO:0000256" key="3">
    <source>
        <dbReference type="ARBA" id="ARBA00001966"/>
    </source>
</evidence>
<comment type="cofactor">
    <cofactor evidence="2">
        <name>thiamine diphosphate</name>
        <dbReference type="ChEBI" id="CHEBI:58937"/>
    </cofactor>
</comment>
<evidence type="ECO:0000256" key="6">
    <source>
        <dbReference type="ARBA" id="ARBA00023002"/>
    </source>
</evidence>
<comment type="cofactor">
    <cofactor evidence="1">
        <name>Mg(2+)</name>
        <dbReference type="ChEBI" id="CHEBI:18420"/>
    </cofactor>
</comment>
<keyword evidence="9" id="KW-0786">Thiamine pyrophosphate</keyword>
<dbReference type="InterPro" id="IPR011766">
    <property type="entry name" value="TPP_enzyme_TPP-bd"/>
</dbReference>
<keyword evidence="13" id="KW-1185">Reference proteome</keyword>
<evidence type="ECO:0000256" key="9">
    <source>
        <dbReference type="ARBA" id="ARBA00023052"/>
    </source>
</evidence>
<dbReference type="SUPFAM" id="SSF52518">
    <property type="entry name" value="Thiamin diphosphate-binding fold (THDP-binding)"/>
    <property type="match status" value="1"/>
</dbReference>
<dbReference type="GO" id="GO:0046872">
    <property type="term" value="F:metal ion binding"/>
    <property type="evidence" value="ECO:0007669"/>
    <property type="project" value="UniProtKB-KW"/>
</dbReference>
<dbReference type="InterPro" id="IPR029061">
    <property type="entry name" value="THDP-binding"/>
</dbReference>
<accession>A0AA44BDI7</accession>
<name>A0AA44BDI7_9CLOT</name>
<evidence type="ECO:0000256" key="1">
    <source>
        <dbReference type="ARBA" id="ARBA00001946"/>
    </source>
</evidence>
<keyword evidence="4" id="KW-0479">Metal-binding</keyword>
<protein>
    <submittedName>
        <fullName evidence="12">2-oxoacid:ferredoxin oxidoreductase subunit beta</fullName>
    </submittedName>
</protein>
<feature type="domain" description="Pyruvate ferredoxin oxidoreductase beta subunit C-terminal" evidence="11">
    <location>
        <begin position="199"/>
        <end position="258"/>
    </location>
</feature>
<dbReference type="PANTHER" id="PTHR48084:SF4">
    <property type="entry name" value="2-OXOGLUTARATE OXIDOREDUCTASE SUBUNIT KORB"/>
    <property type="match status" value="1"/>
</dbReference>
<dbReference type="CDD" id="cd03375">
    <property type="entry name" value="TPP_OGFOR"/>
    <property type="match status" value="1"/>
</dbReference>
<evidence type="ECO:0000259" key="10">
    <source>
        <dbReference type="Pfam" id="PF02775"/>
    </source>
</evidence>
<dbReference type="GO" id="GO:0045333">
    <property type="term" value="P:cellular respiration"/>
    <property type="evidence" value="ECO:0007669"/>
    <property type="project" value="UniProtKB-ARBA"/>
</dbReference>
<dbReference type="EMBL" id="SUMG01000005">
    <property type="protein sequence ID" value="NBG87987.1"/>
    <property type="molecule type" value="Genomic_DNA"/>
</dbReference>
<evidence type="ECO:0000259" key="11">
    <source>
        <dbReference type="Pfam" id="PF12367"/>
    </source>
</evidence>
<dbReference type="PANTHER" id="PTHR48084">
    <property type="entry name" value="2-OXOGLUTARATE OXIDOREDUCTASE SUBUNIT KORB-RELATED"/>
    <property type="match status" value="1"/>
</dbReference>
<evidence type="ECO:0000256" key="4">
    <source>
        <dbReference type="ARBA" id="ARBA00022723"/>
    </source>
</evidence>
<sequence>MAKYKDYSNGIEPTWCKGCGDFSVLRSLQVATAEMEIPRKDLSVVSGIGCSGRISGYMKAYSFHGVHGRALPIAQGIKLANEDLTVIAAGGDGDGFAIGAGHFIHAAKRNINITYIVMNNQIYGLTKGHTSPVSDQGFKTPSTPQGSEDLPLQPGLMSLSAGATFLAQGFSGYQEELVDLIKKGIEHEGFSFINVFSPCITFNKQNTYQWFRKNLTSVSEDRAYDPSSYHGAMGKLMETNGLVTGVLYENQQKEKKKEMSLRETPMALEREEFQALFNRLY</sequence>
<dbReference type="Pfam" id="PF02775">
    <property type="entry name" value="TPP_enzyme_C"/>
    <property type="match status" value="1"/>
</dbReference>
<organism evidence="12 13">
    <name type="scientific">Isachenkonia alkalipeptolytica</name>
    <dbReference type="NCBI Taxonomy" id="2565777"/>
    <lineage>
        <taxon>Bacteria</taxon>
        <taxon>Bacillati</taxon>
        <taxon>Bacillota</taxon>
        <taxon>Clostridia</taxon>
        <taxon>Eubacteriales</taxon>
        <taxon>Clostridiaceae</taxon>
        <taxon>Isachenkonia</taxon>
    </lineage>
</organism>
<keyword evidence="5" id="KW-0460">Magnesium</keyword>
<keyword evidence="8" id="KW-0411">Iron-sulfur</keyword>
<keyword evidence="7" id="KW-0408">Iron</keyword>
<evidence type="ECO:0000256" key="2">
    <source>
        <dbReference type="ARBA" id="ARBA00001964"/>
    </source>
</evidence>
<dbReference type="GO" id="GO:0051536">
    <property type="term" value="F:iron-sulfur cluster binding"/>
    <property type="evidence" value="ECO:0007669"/>
    <property type="project" value="UniProtKB-KW"/>
</dbReference>
<dbReference type="GO" id="GO:0016625">
    <property type="term" value="F:oxidoreductase activity, acting on the aldehyde or oxo group of donors, iron-sulfur protein as acceptor"/>
    <property type="evidence" value="ECO:0007669"/>
    <property type="project" value="UniProtKB-ARBA"/>
</dbReference>
<dbReference type="Pfam" id="PF12367">
    <property type="entry name" value="PFO_beta_C"/>
    <property type="match status" value="1"/>
</dbReference>
<evidence type="ECO:0000256" key="8">
    <source>
        <dbReference type="ARBA" id="ARBA00023014"/>
    </source>
</evidence>
<evidence type="ECO:0000313" key="12">
    <source>
        <dbReference type="EMBL" id="NBG87987.1"/>
    </source>
</evidence>
<dbReference type="NCBIfam" id="TIGR02177">
    <property type="entry name" value="PorB_KorB"/>
    <property type="match status" value="1"/>
</dbReference>
<dbReference type="InterPro" id="IPR032686">
    <property type="entry name" value="PFO_beta_C"/>
</dbReference>
<dbReference type="InterPro" id="IPR011896">
    <property type="entry name" value="OFOB"/>
</dbReference>
<dbReference type="Proteomes" id="UP000449710">
    <property type="component" value="Unassembled WGS sequence"/>
</dbReference>
<evidence type="ECO:0000256" key="5">
    <source>
        <dbReference type="ARBA" id="ARBA00022842"/>
    </source>
</evidence>
<keyword evidence="6" id="KW-0560">Oxidoreductase</keyword>
<dbReference type="Gene3D" id="3.40.50.970">
    <property type="match status" value="1"/>
</dbReference>
<comment type="caution">
    <text evidence="12">The sequence shown here is derived from an EMBL/GenBank/DDBJ whole genome shotgun (WGS) entry which is preliminary data.</text>
</comment>
<feature type="domain" description="Thiamine pyrophosphate enzyme TPP-binding" evidence="10">
    <location>
        <begin position="49"/>
        <end position="195"/>
    </location>
</feature>
<evidence type="ECO:0000313" key="13">
    <source>
        <dbReference type="Proteomes" id="UP000449710"/>
    </source>
</evidence>
<proteinExistence type="predicted"/>